<accession>A0A0F9MII2</accession>
<evidence type="ECO:0000313" key="1">
    <source>
        <dbReference type="EMBL" id="KKM68982.1"/>
    </source>
</evidence>
<gene>
    <name evidence="1" type="ORF">LCGC14_1455460</name>
</gene>
<dbReference type="AlphaFoldDB" id="A0A0F9MII2"/>
<organism evidence="1">
    <name type="scientific">marine sediment metagenome</name>
    <dbReference type="NCBI Taxonomy" id="412755"/>
    <lineage>
        <taxon>unclassified sequences</taxon>
        <taxon>metagenomes</taxon>
        <taxon>ecological metagenomes</taxon>
    </lineage>
</organism>
<sequence>MDRTLINGGFWERATFTVPKDVSDERVQSYADKYTAKGGKAFEAQGFTVLKVTTPRVSLSHLVTEADRRRYDIYFFLKRKPVEVRVEVPEILHPHMLAKGYRQN</sequence>
<proteinExistence type="predicted"/>
<protein>
    <submittedName>
        <fullName evidence="1">Uncharacterized protein</fullName>
    </submittedName>
</protein>
<dbReference type="EMBL" id="LAZR01010070">
    <property type="protein sequence ID" value="KKM68982.1"/>
    <property type="molecule type" value="Genomic_DNA"/>
</dbReference>
<reference evidence="1" key="1">
    <citation type="journal article" date="2015" name="Nature">
        <title>Complex archaea that bridge the gap between prokaryotes and eukaryotes.</title>
        <authorList>
            <person name="Spang A."/>
            <person name="Saw J.H."/>
            <person name="Jorgensen S.L."/>
            <person name="Zaremba-Niedzwiedzka K."/>
            <person name="Martijn J."/>
            <person name="Lind A.E."/>
            <person name="van Eijk R."/>
            <person name="Schleper C."/>
            <person name="Guy L."/>
            <person name="Ettema T.J."/>
        </authorList>
    </citation>
    <scope>NUCLEOTIDE SEQUENCE</scope>
</reference>
<comment type="caution">
    <text evidence="1">The sequence shown here is derived from an EMBL/GenBank/DDBJ whole genome shotgun (WGS) entry which is preliminary data.</text>
</comment>
<name>A0A0F9MII2_9ZZZZ</name>